<keyword evidence="2" id="KW-1185">Reference proteome</keyword>
<organism evidence="1 2">
    <name type="scientific">Thiohalomonas denitrificans</name>
    <dbReference type="NCBI Taxonomy" id="415747"/>
    <lineage>
        <taxon>Bacteria</taxon>
        <taxon>Pseudomonadati</taxon>
        <taxon>Pseudomonadota</taxon>
        <taxon>Gammaproteobacteria</taxon>
        <taxon>Thiohalomonadales</taxon>
        <taxon>Thiohalomonadaceae</taxon>
        <taxon>Thiohalomonas</taxon>
    </lineage>
</organism>
<dbReference type="OrthoDB" id="7059989at2"/>
<protein>
    <submittedName>
        <fullName evidence="1">Uncharacterized protein</fullName>
    </submittedName>
</protein>
<dbReference type="AlphaFoldDB" id="A0A1G5QMM0"/>
<name>A0A1G5QMM0_9GAMM</name>
<reference evidence="1 2" key="1">
    <citation type="submission" date="2016-10" db="EMBL/GenBank/DDBJ databases">
        <authorList>
            <person name="de Groot N.N."/>
        </authorList>
    </citation>
    <scope>NUCLEOTIDE SEQUENCE [LARGE SCALE GENOMIC DNA]</scope>
    <source>
        <strain evidence="1 2">HLD2</strain>
    </source>
</reference>
<dbReference type="EMBL" id="FMWD01000007">
    <property type="protein sequence ID" value="SCZ63074.1"/>
    <property type="molecule type" value="Genomic_DNA"/>
</dbReference>
<dbReference type="RefSeq" id="WP_092997413.1">
    <property type="nucleotide sequence ID" value="NZ_FMWD01000007.1"/>
</dbReference>
<proteinExistence type="predicted"/>
<accession>A0A1G5QMM0</accession>
<evidence type="ECO:0000313" key="2">
    <source>
        <dbReference type="Proteomes" id="UP000199648"/>
    </source>
</evidence>
<sequence length="171" mass="19570">MDQEEERNREEEHLIFVIRSTNIVETKMKRVIEAFINPSPDRSEFVVSYLLNNATIPFGAKVKVILAIAKRLFVRVDRNAFHTLLSRRNAFAHQDHLSSIRVITDSEDYPDVSFVVESIKGSGELEIVTQERVFAEFMEAFIKVDEYLDELLTALGATAGTTRTPIVRRGR</sequence>
<gene>
    <name evidence="1" type="ORF">SAMN03097708_02416</name>
</gene>
<dbReference type="Proteomes" id="UP000199648">
    <property type="component" value="Unassembled WGS sequence"/>
</dbReference>
<evidence type="ECO:0000313" key="1">
    <source>
        <dbReference type="EMBL" id="SCZ63074.1"/>
    </source>
</evidence>